<protein>
    <submittedName>
        <fullName evidence="1">Uncharacterized protein</fullName>
    </submittedName>
</protein>
<sequence length="69" mass="7625">MTPVIQPLQHWLQGLLFLAVPAKLANNGHNSRCSLTIRTVDAISLNKISAATYQGRAQSRSTVRVSYPY</sequence>
<keyword evidence="2" id="KW-1185">Reference proteome</keyword>
<accession>A0A239G5H7</accession>
<organism evidence="1 2">
    <name type="scientific">Pontibacter ummariensis</name>
    <dbReference type="NCBI Taxonomy" id="1610492"/>
    <lineage>
        <taxon>Bacteria</taxon>
        <taxon>Pseudomonadati</taxon>
        <taxon>Bacteroidota</taxon>
        <taxon>Cytophagia</taxon>
        <taxon>Cytophagales</taxon>
        <taxon>Hymenobacteraceae</taxon>
        <taxon>Pontibacter</taxon>
    </lineage>
</organism>
<evidence type="ECO:0000313" key="2">
    <source>
        <dbReference type="Proteomes" id="UP000198432"/>
    </source>
</evidence>
<dbReference type="AlphaFoldDB" id="A0A239G5H7"/>
<name>A0A239G5H7_9BACT</name>
<reference evidence="2" key="1">
    <citation type="submission" date="2017-06" db="EMBL/GenBank/DDBJ databases">
        <authorList>
            <person name="Varghese N."/>
            <person name="Submissions S."/>
        </authorList>
    </citation>
    <scope>NUCLEOTIDE SEQUENCE [LARGE SCALE GENOMIC DNA]</scope>
    <source>
        <strain evidence="2">NKM1</strain>
    </source>
</reference>
<proteinExistence type="predicted"/>
<gene>
    <name evidence="1" type="ORF">SAMN06296052_11060</name>
</gene>
<dbReference type="EMBL" id="FZOQ01000010">
    <property type="protein sequence ID" value="SNS64028.1"/>
    <property type="molecule type" value="Genomic_DNA"/>
</dbReference>
<evidence type="ECO:0000313" key="1">
    <source>
        <dbReference type="EMBL" id="SNS64028.1"/>
    </source>
</evidence>
<dbReference type="Proteomes" id="UP000198432">
    <property type="component" value="Unassembled WGS sequence"/>
</dbReference>